<name>A0A562L012_9GAMM</name>
<evidence type="ECO:0000256" key="1">
    <source>
        <dbReference type="ARBA" id="ARBA00001947"/>
    </source>
</evidence>
<feature type="transmembrane region" description="Helical" evidence="7">
    <location>
        <begin position="45"/>
        <end position="72"/>
    </location>
</feature>
<protein>
    <submittedName>
        <fullName evidence="9">Zn-dependent protease with chaperone function</fullName>
    </submittedName>
</protein>
<keyword evidence="10" id="KW-1185">Reference proteome</keyword>
<dbReference type="AlphaFoldDB" id="A0A562L012"/>
<keyword evidence="7" id="KW-0812">Transmembrane</keyword>
<keyword evidence="4" id="KW-0378">Hydrolase</keyword>
<comment type="caution">
    <text evidence="9">The sequence shown here is derived from an EMBL/GenBank/DDBJ whole genome shotgun (WGS) entry which is preliminary data.</text>
</comment>
<dbReference type="GO" id="GO:0006508">
    <property type="term" value="P:proteolysis"/>
    <property type="evidence" value="ECO:0007669"/>
    <property type="project" value="UniProtKB-KW"/>
</dbReference>
<evidence type="ECO:0000256" key="4">
    <source>
        <dbReference type="ARBA" id="ARBA00022801"/>
    </source>
</evidence>
<dbReference type="Gene3D" id="3.30.2010.10">
    <property type="entry name" value="Metalloproteases ('zincins'), catalytic domain"/>
    <property type="match status" value="1"/>
</dbReference>
<evidence type="ECO:0000313" key="9">
    <source>
        <dbReference type="EMBL" id="TWI00866.1"/>
    </source>
</evidence>
<reference evidence="9 10" key="1">
    <citation type="journal article" date="2015" name="Stand. Genomic Sci.">
        <title>Genomic Encyclopedia of Bacterial and Archaeal Type Strains, Phase III: the genomes of soil and plant-associated and newly described type strains.</title>
        <authorList>
            <person name="Whitman W.B."/>
            <person name="Woyke T."/>
            <person name="Klenk H.P."/>
            <person name="Zhou Y."/>
            <person name="Lilburn T.G."/>
            <person name="Beck B.J."/>
            <person name="De Vos P."/>
            <person name="Vandamme P."/>
            <person name="Eisen J.A."/>
            <person name="Garrity G."/>
            <person name="Hugenholtz P."/>
            <person name="Kyrpides N.C."/>
        </authorList>
    </citation>
    <scope>NUCLEOTIDE SEQUENCE [LARGE SCALE GENOMIC DNA]</scope>
    <source>
        <strain evidence="9 10">CGMCC 1.10821</strain>
    </source>
</reference>
<dbReference type="InterPro" id="IPR001915">
    <property type="entry name" value="Peptidase_M48"/>
</dbReference>
<feature type="transmembrane region" description="Helical" evidence="7">
    <location>
        <begin position="248"/>
        <end position="268"/>
    </location>
</feature>
<dbReference type="GO" id="GO:0046872">
    <property type="term" value="F:metal ion binding"/>
    <property type="evidence" value="ECO:0007669"/>
    <property type="project" value="UniProtKB-KW"/>
</dbReference>
<dbReference type="Proteomes" id="UP000315167">
    <property type="component" value="Unassembled WGS sequence"/>
</dbReference>
<evidence type="ECO:0000256" key="5">
    <source>
        <dbReference type="ARBA" id="ARBA00022833"/>
    </source>
</evidence>
<proteinExistence type="predicted"/>
<keyword evidence="7" id="KW-1133">Transmembrane helix</keyword>
<dbReference type="Pfam" id="PF01435">
    <property type="entry name" value="Peptidase_M48"/>
    <property type="match status" value="1"/>
</dbReference>
<accession>A0A562L012</accession>
<evidence type="ECO:0000256" key="3">
    <source>
        <dbReference type="ARBA" id="ARBA00022723"/>
    </source>
</evidence>
<feature type="domain" description="Peptidase M48" evidence="8">
    <location>
        <begin position="178"/>
        <end position="384"/>
    </location>
</feature>
<comment type="cofactor">
    <cofactor evidence="1">
        <name>Zn(2+)</name>
        <dbReference type="ChEBI" id="CHEBI:29105"/>
    </cofactor>
</comment>
<evidence type="ECO:0000259" key="8">
    <source>
        <dbReference type="Pfam" id="PF01435"/>
    </source>
</evidence>
<organism evidence="9 10">
    <name type="scientific">Luteimonas cucumeris</name>
    <dbReference type="NCBI Taxonomy" id="985012"/>
    <lineage>
        <taxon>Bacteria</taxon>
        <taxon>Pseudomonadati</taxon>
        <taxon>Pseudomonadota</taxon>
        <taxon>Gammaproteobacteria</taxon>
        <taxon>Lysobacterales</taxon>
        <taxon>Lysobacteraceae</taxon>
        <taxon>Luteimonas</taxon>
    </lineage>
</organism>
<keyword evidence="6" id="KW-0482">Metalloprotease</keyword>
<dbReference type="GO" id="GO:0004222">
    <property type="term" value="F:metalloendopeptidase activity"/>
    <property type="evidence" value="ECO:0007669"/>
    <property type="project" value="InterPro"/>
</dbReference>
<keyword evidence="7" id="KW-0472">Membrane</keyword>
<keyword evidence="3" id="KW-0479">Metal-binding</keyword>
<evidence type="ECO:0000256" key="7">
    <source>
        <dbReference type="SAM" id="Phobius"/>
    </source>
</evidence>
<evidence type="ECO:0000313" key="10">
    <source>
        <dbReference type="Proteomes" id="UP000315167"/>
    </source>
</evidence>
<sequence length="725" mass="80512">MQQSATSLQSGADCSEEAMPAPAALLARIPPGAVQRPRSKPLYQLSLGLVTLFCVLVPVIYAGLVIGVGWLLHGYYTGPAMELERGGIIGRLLVFIVPGFVGVVVILFMLKPFFAPRAKQHPPVQLADNEERQFVAAIHALCRAIGVRPPSAIQLNYQVNAWVQFEHGLRGLLGGRKQLSIGLPLVAGLSSRQLVGVLSHEFGHFAQGAGMRCSFVINTVNRWLESRAYHPDEWDERLERWGEESDNFYVYLLTGTASLGLWVTRLLMRGLFQISFRISRRLSQEMEFDADRYEALVSGSACFRATALQLRALSRAFREADGSNALAWREGKLAADLPAAVKSRLEHLDAAAWTSLADELDGNVETRYWDSHPADQSRIANAERLQAPGLFLDERPASLLFDNFAALSARVTQSYYRDMGLSYSPQQLVDAGEVLELNKLPAAAEAALKRYGNDMLDDCRLLSPEAAGMPEWAGLGWQECIDQLRGMAPDVVPAWQRLRQQDKRRRTLAFWLVLIDQHLEFRMPNGAEPDAAQLRIEYAQLQAPGHADLRLVRRALALFARRIECAMSAMPVDAQAVARQRSKLIQSLHDLSPRREEMSELRCSVDALGRGRGRGGEDEAILEAMYELAHRYHDRCQEWLGRAAGVPVPGSDRDLRQYLLSRCAKVIDAHGDRLAYLRAMSPMDDAVAHLYRENLAELAMLAEAAEKAAGIRPIRLWNPPAGAGS</sequence>
<keyword evidence="5" id="KW-0862">Zinc</keyword>
<keyword evidence="2 9" id="KW-0645">Protease</keyword>
<feature type="transmembrane region" description="Helical" evidence="7">
    <location>
        <begin position="92"/>
        <end position="110"/>
    </location>
</feature>
<dbReference type="EMBL" id="VLKN01000006">
    <property type="protein sequence ID" value="TWI00866.1"/>
    <property type="molecule type" value="Genomic_DNA"/>
</dbReference>
<evidence type="ECO:0000256" key="6">
    <source>
        <dbReference type="ARBA" id="ARBA00023049"/>
    </source>
</evidence>
<dbReference type="CDD" id="cd07328">
    <property type="entry name" value="M48_Ste24p_like"/>
    <property type="match status" value="1"/>
</dbReference>
<evidence type="ECO:0000256" key="2">
    <source>
        <dbReference type="ARBA" id="ARBA00022670"/>
    </source>
</evidence>
<gene>
    <name evidence="9" type="ORF">IP90_02484</name>
</gene>